<reference evidence="2" key="1">
    <citation type="journal article" date="2020" name="Nature">
        <title>Giant virus diversity and host interactions through global metagenomics.</title>
        <authorList>
            <person name="Schulz F."/>
            <person name="Roux S."/>
            <person name="Paez-Espino D."/>
            <person name="Jungbluth S."/>
            <person name="Walsh D.A."/>
            <person name="Denef V.J."/>
            <person name="McMahon K.D."/>
            <person name="Konstantinidis K.T."/>
            <person name="Eloe-Fadrosh E.A."/>
            <person name="Kyrpides N.C."/>
            <person name="Woyke T."/>
        </authorList>
    </citation>
    <scope>NUCLEOTIDE SEQUENCE</scope>
    <source>
        <strain evidence="2">GVMAG-M-3300025699-48</strain>
    </source>
</reference>
<dbReference type="InterPro" id="IPR019734">
    <property type="entry name" value="TPR_rpt"/>
</dbReference>
<accession>A0A6C0J442</accession>
<dbReference type="AlphaFoldDB" id="A0A6C0J442"/>
<evidence type="ECO:0000259" key="1">
    <source>
        <dbReference type="Pfam" id="PF00535"/>
    </source>
</evidence>
<dbReference type="SMART" id="SM00028">
    <property type="entry name" value="TPR"/>
    <property type="match status" value="3"/>
</dbReference>
<dbReference type="SUPFAM" id="SSF48452">
    <property type="entry name" value="TPR-like"/>
    <property type="match status" value="1"/>
</dbReference>
<protein>
    <recommendedName>
        <fullName evidence="1">Glycosyltransferase 2-like domain-containing protein</fullName>
    </recommendedName>
</protein>
<dbReference type="InterPro" id="IPR001173">
    <property type="entry name" value="Glyco_trans_2-like"/>
</dbReference>
<evidence type="ECO:0000313" key="2">
    <source>
        <dbReference type="EMBL" id="QHT99396.1"/>
    </source>
</evidence>
<dbReference type="PANTHER" id="PTHR43630:SF2">
    <property type="entry name" value="GLYCOSYLTRANSFERASE"/>
    <property type="match status" value="1"/>
</dbReference>
<dbReference type="PANTHER" id="PTHR43630">
    <property type="entry name" value="POLY-BETA-1,6-N-ACETYL-D-GLUCOSAMINE SYNTHASE"/>
    <property type="match status" value="1"/>
</dbReference>
<organism evidence="2">
    <name type="scientific">viral metagenome</name>
    <dbReference type="NCBI Taxonomy" id="1070528"/>
    <lineage>
        <taxon>unclassified sequences</taxon>
        <taxon>metagenomes</taxon>
        <taxon>organismal metagenomes</taxon>
    </lineage>
</organism>
<proteinExistence type="predicted"/>
<dbReference type="Pfam" id="PF00535">
    <property type="entry name" value="Glycos_transf_2"/>
    <property type="match status" value="1"/>
</dbReference>
<dbReference type="InterPro" id="IPR011990">
    <property type="entry name" value="TPR-like_helical_dom_sf"/>
</dbReference>
<dbReference type="Gene3D" id="1.25.40.10">
    <property type="entry name" value="Tetratricopeptide repeat domain"/>
    <property type="match status" value="1"/>
</dbReference>
<dbReference type="EMBL" id="MN740307">
    <property type="protein sequence ID" value="QHT99396.1"/>
    <property type="molecule type" value="Genomic_DNA"/>
</dbReference>
<dbReference type="Gene3D" id="3.90.550.10">
    <property type="entry name" value="Spore Coat Polysaccharide Biosynthesis Protein SpsA, Chain A"/>
    <property type="match status" value="1"/>
</dbReference>
<dbReference type="PROSITE" id="PS50005">
    <property type="entry name" value="TPR"/>
    <property type="match status" value="1"/>
</dbReference>
<dbReference type="SUPFAM" id="SSF53448">
    <property type="entry name" value="Nucleotide-diphospho-sugar transferases"/>
    <property type="match status" value="1"/>
</dbReference>
<name>A0A6C0J442_9ZZZZ</name>
<feature type="domain" description="Glycosyltransferase 2-like" evidence="1">
    <location>
        <begin position="1"/>
        <end position="131"/>
    </location>
</feature>
<dbReference type="InterPro" id="IPR029044">
    <property type="entry name" value="Nucleotide-diphossugar_trans"/>
</dbReference>
<sequence length="676" mass="80413">MIVKNESNIIVRLLETVTPLIDSYCICDTGSTDNTINLIEDYCNKNNIPGKILKEPFKDFGYNRSFALRGCNNMSNVDYILLMDADMKLEIKIDDINNFKKTLTKDAYYVVQGTNDFYNNNIRIIRNDPKYSYWGVTHEYIELPDTALIDNISSNVMFINDIGDGGSKADKYKRDIELLKQGLIDNPNNSRYLFYLANSYRDSQQYEEAIHTYTQRITIEGWIQETWHSYYSMANCYMKINQHEKAIFYWLEAYQYMPTRIENLYKIINYYRYEKKYGLALLFYELAIKIRSQYSHKNHLFLENDIYEHKLDYEMSIIGYYTNMNKSKMIIMCMMLLNKKSITVSISNNIFNNYKYYCLHIKEFAIKNTDMNSRYTSLLHILDNIGVEKMKEHSGMYPSTPSLSINKDTCDEIYVCKRYINYKIDENGEYINQENIITLNIFAVIKEAHGLWYLHDEFVMDYNDEYDDNNMYKGIEDVKLLHMPDTIYYTANRVSNAGNFCVEHGAYDYTTNKIMESTMLSIDNPKKYEKNWTMFIDSTNNYKFVYEWYPLTICNKNNDKLDIITKIEMPIIFKKLRGSTNGIIVGDEIWFLCHIVSYEKRRYYYHIITAIDKTTYKLKKYTQFFTFEKEIVEYSLGFDYFEKEDSFIISYSTNDNESKYMLINKSSVDNLFIKLD</sequence>